<evidence type="ECO:0000256" key="1">
    <source>
        <dbReference type="ARBA" id="ARBA00007169"/>
    </source>
</evidence>
<dbReference type="SUPFAM" id="SSF53474">
    <property type="entry name" value="alpha/beta-Hydrolases"/>
    <property type="match status" value="1"/>
</dbReference>
<evidence type="ECO:0000313" key="4">
    <source>
        <dbReference type="Proteomes" id="UP000637643"/>
    </source>
</evidence>
<accession>A0A917FC54</accession>
<dbReference type="RefSeq" id="WP_189023074.1">
    <property type="nucleotide sequence ID" value="NZ_BMKR01000004.1"/>
</dbReference>
<dbReference type="Gene3D" id="3.40.50.1820">
    <property type="entry name" value="alpha/beta hydrolase"/>
    <property type="match status" value="1"/>
</dbReference>
<sequence>MTIKLFTIPYSGSSAAIYLKWRTLLPEQIEVVPLEFPGRGKRFGSKLCGSMEELIDDLVLHIGSQLQGSPYALYGHSLGGLAAYELSVRLLENGQALPVHLFLSGCNPPHLRYGEEQLHKLPDALFLEEIIKLGGTAQELVNNAELMRVFLPIIKSDYRIYELYAGNGKCVKLPVDSTVMLGMDDPLMPAENGAQWERYISGSIQIKKLPGGHFFIHDRQDDVIATIQDTLAVHK</sequence>
<name>A0A917FC54_9BACL</name>
<dbReference type="AlphaFoldDB" id="A0A917FC54"/>
<keyword evidence="4" id="KW-1185">Reference proteome</keyword>
<dbReference type="PANTHER" id="PTHR11487">
    <property type="entry name" value="THIOESTERASE"/>
    <property type="match status" value="1"/>
</dbReference>
<dbReference type="GO" id="GO:0008610">
    <property type="term" value="P:lipid biosynthetic process"/>
    <property type="evidence" value="ECO:0007669"/>
    <property type="project" value="TreeGrafter"/>
</dbReference>
<dbReference type="InterPro" id="IPR012223">
    <property type="entry name" value="TEII"/>
</dbReference>
<dbReference type="Proteomes" id="UP000637643">
    <property type="component" value="Unassembled WGS sequence"/>
</dbReference>
<dbReference type="EMBL" id="BMKR01000004">
    <property type="protein sequence ID" value="GGF69309.1"/>
    <property type="molecule type" value="Genomic_DNA"/>
</dbReference>
<dbReference type="InterPro" id="IPR029058">
    <property type="entry name" value="AB_hydrolase_fold"/>
</dbReference>
<feature type="domain" description="Thioesterase" evidence="2">
    <location>
        <begin position="4"/>
        <end position="229"/>
    </location>
</feature>
<reference evidence="3" key="1">
    <citation type="journal article" date="2014" name="Int. J. Syst. Evol. Microbiol.">
        <title>Complete genome sequence of Corynebacterium casei LMG S-19264T (=DSM 44701T), isolated from a smear-ripened cheese.</title>
        <authorList>
            <consortium name="US DOE Joint Genome Institute (JGI-PGF)"/>
            <person name="Walter F."/>
            <person name="Albersmeier A."/>
            <person name="Kalinowski J."/>
            <person name="Ruckert C."/>
        </authorList>
    </citation>
    <scope>NUCLEOTIDE SEQUENCE</scope>
    <source>
        <strain evidence="3">CGMCC 1.16134</strain>
    </source>
</reference>
<evidence type="ECO:0000259" key="2">
    <source>
        <dbReference type="Pfam" id="PF00975"/>
    </source>
</evidence>
<gene>
    <name evidence="3" type="ORF">GCM10010912_13000</name>
</gene>
<dbReference type="PANTHER" id="PTHR11487:SF0">
    <property type="entry name" value="S-ACYL FATTY ACID SYNTHASE THIOESTERASE, MEDIUM CHAIN"/>
    <property type="match status" value="1"/>
</dbReference>
<comment type="similarity">
    <text evidence="1">Belongs to the thioesterase family.</text>
</comment>
<comment type="caution">
    <text evidence="3">The sequence shown here is derived from an EMBL/GenBank/DDBJ whole genome shotgun (WGS) entry which is preliminary data.</text>
</comment>
<evidence type="ECO:0000313" key="3">
    <source>
        <dbReference type="EMBL" id="GGF69309.1"/>
    </source>
</evidence>
<protein>
    <submittedName>
        <fullName evidence="3">Thioesterase</fullName>
    </submittedName>
</protein>
<reference evidence="3" key="2">
    <citation type="submission" date="2020-09" db="EMBL/GenBank/DDBJ databases">
        <authorList>
            <person name="Sun Q."/>
            <person name="Zhou Y."/>
        </authorList>
    </citation>
    <scope>NUCLEOTIDE SEQUENCE</scope>
    <source>
        <strain evidence="3">CGMCC 1.16134</strain>
    </source>
</reference>
<proteinExistence type="inferred from homology"/>
<organism evidence="3 4">
    <name type="scientific">Paenibacillus albidus</name>
    <dbReference type="NCBI Taxonomy" id="2041023"/>
    <lineage>
        <taxon>Bacteria</taxon>
        <taxon>Bacillati</taxon>
        <taxon>Bacillota</taxon>
        <taxon>Bacilli</taxon>
        <taxon>Bacillales</taxon>
        <taxon>Paenibacillaceae</taxon>
        <taxon>Paenibacillus</taxon>
    </lineage>
</organism>
<dbReference type="Pfam" id="PF00975">
    <property type="entry name" value="Thioesterase"/>
    <property type="match status" value="1"/>
</dbReference>
<dbReference type="InterPro" id="IPR001031">
    <property type="entry name" value="Thioesterase"/>
</dbReference>